<organism evidence="2">
    <name type="scientific">Pontimicrobium sp. SW4</name>
    <dbReference type="NCBI Taxonomy" id="3153519"/>
    <lineage>
        <taxon>Bacteria</taxon>
        <taxon>Pseudomonadati</taxon>
        <taxon>Bacteroidota</taxon>
        <taxon>Flavobacteriia</taxon>
        <taxon>Flavobacteriales</taxon>
        <taxon>Flavobacteriaceae</taxon>
        <taxon>Pontimicrobium</taxon>
    </lineage>
</organism>
<dbReference type="Gene3D" id="2.40.50.120">
    <property type="match status" value="1"/>
</dbReference>
<dbReference type="AlphaFoldDB" id="A0AAU7BSH1"/>
<dbReference type="InterPro" id="IPR008993">
    <property type="entry name" value="TIMP-like_OB-fold"/>
</dbReference>
<evidence type="ECO:0000313" key="2">
    <source>
        <dbReference type="EMBL" id="XBG61262.1"/>
    </source>
</evidence>
<proteinExistence type="predicted"/>
<evidence type="ECO:0000256" key="1">
    <source>
        <dbReference type="SAM" id="SignalP"/>
    </source>
</evidence>
<protein>
    <recommendedName>
        <fullName evidence="3">Tissue inhibitor of metalloproteinase</fullName>
    </recommendedName>
</protein>
<accession>A0AAU7BSH1</accession>
<keyword evidence="1" id="KW-0732">Signal</keyword>
<feature type="chain" id="PRO_5043728023" description="Tissue inhibitor of metalloproteinase" evidence="1">
    <location>
        <begin position="19"/>
        <end position="133"/>
    </location>
</feature>
<dbReference type="EMBL" id="CP157199">
    <property type="protein sequence ID" value="XBG61262.1"/>
    <property type="molecule type" value="Genomic_DNA"/>
</dbReference>
<sequence>MRTIILIIFLTYFNQSFACECKTYPITSEKSQSELKLEGSFKSSTVIFYGNYVGDGKFETIKLYRGKKILPNQKLIEEKEEKNNCDYFFEKNKKYLVFGKIDENGKLWTSVCVSNSQIDNKSELKFVKEYLKK</sequence>
<reference evidence="2" key="1">
    <citation type="submission" date="2024-05" db="EMBL/GenBank/DDBJ databases">
        <title>Pontimicrobium maritimus sp. nov., isolated form sea water.</title>
        <authorList>
            <person name="Muhammad N."/>
            <person name="Vuong T.Q."/>
            <person name="Han H.L."/>
            <person name="Kim S.-G."/>
        </authorList>
    </citation>
    <scope>NUCLEOTIDE SEQUENCE</scope>
    <source>
        <strain evidence="2">SW4</strain>
    </source>
</reference>
<feature type="signal peptide" evidence="1">
    <location>
        <begin position="1"/>
        <end position="18"/>
    </location>
</feature>
<dbReference type="RefSeq" id="WP_347923683.1">
    <property type="nucleotide sequence ID" value="NZ_CP157199.1"/>
</dbReference>
<evidence type="ECO:0008006" key="3">
    <source>
        <dbReference type="Google" id="ProtNLM"/>
    </source>
</evidence>
<gene>
    <name evidence="2" type="ORF">ABGB03_15520</name>
</gene>
<name>A0AAU7BSH1_9FLAO</name>
<dbReference type="SUPFAM" id="SSF50242">
    <property type="entry name" value="TIMP-like"/>
    <property type="match status" value="1"/>
</dbReference>